<protein>
    <submittedName>
        <fullName evidence="1">CG14931</fullName>
    </submittedName>
</protein>
<dbReference type="STRING" id="30019.A0A0M4E930"/>
<keyword evidence="2" id="KW-1185">Reference proteome</keyword>
<organism evidence="1 2">
    <name type="scientific">Drosophila busckii</name>
    <name type="common">Fruit fly</name>
    <dbReference type="NCBI Taxonomy" id="30019"/>
    <lineage>
        <taxon>Eukaryota</taxon>
        <taxon>Metazoa</taxon>
        <taxon>Ecdysozoa</taxon>
        <taxon>Arthropoda</taxon>
        <taxon>Hexapoda</taxon>
        <taxon>Insecta</taxon>
        <taxon>Pterygota</taxon>
        <taxon>Neoptera</taxon>
        <taxon>Endopterygota</taxon>
        <taxon>Diptera</taxon>
        <taxon>Brachycera</taxon>
        <taxon>Muscomorpha</taxon>
        <taxon>Ephydroidea</taxon>
        <taxon>Drosophilidae</taxon>
        <taxon>Drosophila</taxon>
    </lineage>
</organism>
<dbReference type="OrthoDB" id="7883759at2759"/>
<reference evidence="1 2" key="1">
    <citation type="submission" date="2015-08" db="EMBL/GenBank/DDBJ databases">
        <title>Ancestral chromatin configuration constrains chromatin evolution on differentiating sex chromosomes in Drosophila.</title>
        <authorList>
            <person name="Zhou Q."/>
            <person name="Bachtrog D."/>
        </authorList>
    </citation>
    <scope>NUCLEOTIDE SEQUENCE [LARGE SCALE GENOMIC DNA]</scope>
    <source>
        <tissue evidence="1">Whole larvae</tissue>
    </source>
</reference>
<evidence type="ECO:0000313" key="2">
    <source>
        <dbReference type="Proteomes" id="UP000494163"/>
    </source>
</evidence>
<dbReference type="AlphaFoldDB" id="A0A0M4E930"/>
<dbReference type="EMBL" id="CP012523">
    <property type="protein sequence ID" value="ALC38626.1"/>
    <property type="molecule type" value="Genomic_DNA"/>
</dbReference>
<dbReference type="OMA" id="ELHQSTM"/>
<dbReference type="Proteomes" id="UP000494163">
    <property type="component" value="Chromosome 2L"/>
</dbReference>
<name>A0A0M4E930_DROBS</name>
<gene>
    <name evidence="1" type="ORF">Dbus_chr2Lg711</name>
</gene>
<accession>A0A0M4E930</accession>
<sequence>MELRSKTNNNLKDMLKSAGVYEDGMNLDEMRMLARALQLSSESNEYSELDHALYESQMESQILASSTMIVDPIGASRDTTSLDRDCDSPPSEPIFLQVQAQVHHELNWSPSKGAAVNGRPPKRIANEVNAEWKSKRVLVCGDRNETENDVDVTPISLVNDSGVSSDQIITFSSISDTSTVPSIGEMPSQLLISTSSAAVSGYSESDDEISHV</sequence>
<evidence type="ECO:0000313" key="1">
    <source>
        <dbReference type="EMBL" id="ALC38626.1"/>
    </source>
</evidence>
<proteinExistence type="predicted"/>